<accession>B9E7R8</accession>
<dbReference type="PANTHER" id="PTHR41286:SF1">
    <property type="entry name" value="HNH NUCLEASE YAJD-RELATED"/>
    <property type="match status" value="1"/>
</dbReference>
<keyword evidence="2" id="KW-0378">Hydrolase</keyword>
<dbReference type="eggNOG" id="COG1403">
    <property type="taxonomic scope" value="Bacteria"/>
</dbReference>
<dbReference type="Gene3D" id="1.10.30.50">
    <property type="match status" value="1"/>
</dbReference>
<dbReference type="CDD" id="cd00085">
    <property type="entry name" value="HNHc"/>
    <property type="match status" value="1"/>
</dbReference>
<evidence type="ECO:0000256" key="3">
    <source>
        <dbReference type="ARBA" id="ARBA00038412"/>
    </source>
</evidence>
<dbReference type="HOGENOM" id="CLU_108879_4_1_9"/>
<dbReference type="PANTHER" id="PTHR41286">
    <property type="entry name" value="HNH NUCLEASE YAJD-RELATED"/>
    <property type="match status" value="1"/>
</dbReference>
<dbReference type="Proteomes" id="UP000001383">
    <property type="component" value="Chromosome"/>
</dbReference>
<dbReference type="EMBL" id="AP009484">
    <property type="protein sequence ID" value="BAH18236.1"/>
    <property type="molecule type" value="Genomic_DNA"/>
</dbReference>
<comment type="similarity">
    <text evidence="3">Belongs to the HNH nuclease family.</text>
</comment>
<evidence type="ECO:0000313" key="6">
    <source>
        <dbReference type="EMBL" id="BAH18236.1"/>
    </source>
</evidence>
<dbReference type="GO" id="GO:0003676">
    <property type="term" value="F:nucleic acid binding"/>
    <property type="evidence" value="ECO:0007669"/>
    <property type="project" value="InterPro"/>
</dbReference>
<reference evidence="6 7" key="1">
    <citation type="journal article" date="2009" name="J. Bacteriol.">
        <title>Complete genome sequence of Macrococcus caseolyticus strain JCSCS5402, reflecting the ancestral genome of the human-pathogenic staphylococci.</title>
        <authorList>
            <person name="Baba T."/>
            <person name="Kuwahara-Arai K."/>
            <person name="Uchiyama I."/>
            <person name="Takeuchi F."/>
            <person name="Ito T."/>
            <person name="Hiramatsu K."/>
        </authorList>
    </citation>
    <scope>NUCLEOTIDE SEQUENCE [LARGE SCALE GENOMIC DNA]</scope>
    <source>
        <strain evidence="6 7">JCSC5402</strain>
    </source>
</reference>
<name>B9E7R8_MACCJ</name>
<keyword evidence="1" id="KW-0540">Nuclease</keyword>
<dbReference type="KEGG" id="mcl:MCCL_1529"/>
<dbReference type="GO" id="GO:0016787">
    <property type="term" value="F:hydrolase activity"/>
    <property type="evidence" value="ECO:0007669"/>
    <property type="project" value="UniProtKB-KW"/>
</dbReference>
<dbReference type="SMART" id="SM00507">
    <property type="entry name" value="HNHc"/>
    <property type="match status" value="1"/>
</dbReference>
<dbReference type="Pfam" id="PF01844">
    <property type="entry name" value="HNH"/>
    <property type="match status" value="1"/>
</dbReference>
<dbReference type="STRING" id="458233.MCCL_1529"/>
<gene>
    <name evidence="6" type="ordered locus">MCCL_1529</name>
</gene>
<evidence type="ECO:0000256" key="2">
    <source>
        <dbReference type="ARBA" id="ARBA00022801"/>
    </source>
</evidence>
<dbReference type="GO" id="GO:0004519">
    <property type="term" value="F:endonuclease activity"/>
    <property type="evidence" value="ECO:0007669"/>
    <property type="project" value="InterPro"/>
</dbReference>
<evidence type="ECO:0000259" key="5">
    <source>
        <dbReference type="SMART" id="SM00507"/>
    </source>
</evidence>
<organism evidence="6 7">
    <name type="scientific">Macrococcus caseolyticus (strain JCSC5402)</name>
    <name type="common">Macrococcoides caseolyticum</name>
    <dbReference type="NCBI Taxonomy" id="458233"/>
    <lineage>
        <taxon>Bacteria</taxon>
        <taxon>Bacillati</taxon>
        <taxon>Bacillota</taxon>
        <taxon>Bacilli</taxon>
        <taxon>Bacillales</taxon>
        <taxon>Staphylococcaceae</taxon>
        <taxon>Macrococcoides</taxon>
    </lineage>
</organism>
<proteinExistence type="inferred from homology"/>
<evidence type="ECO:0000313" key="7">
    <source>
        <dbReference type="Proteomes" id="UP000001383"/>
    </source>
</evidence>
<sequence>MSFFIGVIRVALYNQCAKTMCRELVEKPHKYCEKHRKDTTEREYNKNRYKYSKEYLAFYNSAIWRKKRNKIKRRDNYQCQRCKCNGIITVGTVVDHIIPTKVNWDKRLDDDNLQLLCQSCHNVKTREDEKKYKI</sequence>
<feature type="domain" description="HNH nuclease" evidence="5">
    <location>
        <begin position="66"/>
        <end position="122"/>
    </location>
</feature>
<evidence type="ECO:0000256" key="4">
    <source>
        <dbReference type="ARBA" id="ARBA00040194"/>
    </source>
</evidence>
<dbReference type="InterPro" id="IPR002711">
    <property type="entry name" value="HNH"/>
</dbReference>
<evidence type="ECO:0000256" key="1">
    <source>
        <dbReference type="ARBA" id="ARBA00022722"/>
    </source>
</evidence>
<dbReference type="GO" id="GO:0005829">
    <property type="term" value="C:cytosol"/>
    <property type="evidence" value="ECO:0007669"/>
    <property type="project" value="TreeGrafter"/>
</dbReference>
<dbReference type="AlphaFoldDB" id="B9E7R8"/>
<dbReference type="GO" id="GO:0008270">
    <property type="term" value="F:zinc ion binding"/>
    <property type="evidence" value="ECO:0007669"/>
    <property type="project" value="InterPro"/>
</dbReference>
<dbReference type="InterPro" id="IPR003615">
    <property type="entry name" value="HNH_nuc"/>
</dbReference>
<protein>
    <recommendedName>
        <fullName evidence="4">Putative HNH nuclease YajD</fullName>
    </recommendedName>
</protein>